<dbReference type="InterPro" id="IPR006121">
    <property type="entry name" value="HMA_dom"/>
</dbReference>
<dbReference type="InterPro" id="IPR023214">
    <property type="entry name" value="HAD_sf"/>
</dbReference>
<evidence type="ECO:0000256" key="9">
    <source>
        <dbReference type="ARBA" id="ARBA00038904"/>
    </source>
</evidence>
<keyword evidence="3 12" id="KW-0812">Transmembrane</keyword>
<evidence type="ECO:0000256" key="6">
    <source>
        <dbReference type="ARBA" id="ARBA00022989"/>
    </source>
</evidence>
<comment type="catalytic activity">
    <reaction evidence="11">
        <text>Cu(2+)(in) + ATP + H2O = Cu(2+)(out) + ADP + phosphate + H(+)</text>
        <dbReference type="Rhea" id="RHEA:10376"/>
        <dbReference type="ChEBI" id="CHEBI:15377"/>
        <dbReference type="ChEBI" id="CHEBI:15378"/>
        <dbReference type="ChEBI" id="CHEBI:29036"/>
        <dbReference type="ChEBI" id="CHEBI:30616"/>
        <dbReference type="ChEBI" id="CHEBI:43474"/>
        <dbReference type="ChEBI" id="CHEBI:456216"/>
        <dbReference type="EC" id="7.2.2.9"/>
    </reaction>
</comment>
<gene>
    <name evidence="14" type="ORF">CQA66_00655</name>
</gene>
<dbReference type="OrthoDB" id="2490525at2"/>
<feature type="transmembrane region" description="Helical" evidence="12">
    <location>
        <begin position="247"/>
        <end position="269"/>
    </location>
</feature>
<keyword evidence="15" id="KW-1185">Reference proteome</keyword>
<dbReference type="PRINTS" id="PR00943">
    <property type="entry name" value="CUATPASE"/>
</dbReference>
<evidence type="ECO:0000256" key="11">
    <source>
        <dbReference type="ARBA" id="ARBA00047424"/>
    </source>
</evidence>
<sequence length="854" mass="95490">MQSASPPSCCNHCKQEYPPNTLQLTLIDDKEYYFCCNGCKLAFSLLKENNLESFYHKLGNNSLQTKTIHEQQSNIDYNAPSFQAQYIKQKGEYHEVCFIIEGVVCAACIWLNEKILQKIQGVREVAINYTNYKAKILFNPNQTNLQEIMDTIQKIGYKAIIYDPAKQNKFLATVDSNMYAKLIVAIFCTMNIMWVNVGQYSGHFLGIDNISSNIMNLASFILATPTLFYCASHFYTQAYKGLRNRIIGMEMLVITGTTLVYCYSIFAWLHQSGHTYFESVCMIILFVLSAKFLESLSRKKARDNLDKLSNILPLEARLENGKTIPVHNVKKQDKLLVLPGEMICCDGILISEHALCDCKNITGESEEVYKQKGESLIAGSIALHKPLLYEAQKEFADSSISKLAKLLEQSEFSTPPIATTAFKIAGHFSKIVLSIAFLGFIYHFFIAKSAFEEALLIAVSVIVIACPCALALATPIASIVGLNVGFKNHSIFTQAKFLESLARADTVVFDKTGTLTQGNMKVQLVEQFSTLDSLPVSFFQDSSWQDLLALRLIAGRGFHAKIDNIEIIAGSEQFFEEHGIKHQANTQDRRLIQSFNAMQSNFVGIDSHDSKIICKLMQQNPHPISEAITKFLQQDSINKKKSPRDTPTYNEEYLKASSTRFYLAYKCKESAQYQLAYIFYLQDSLKTEAKQLIATLNSLNKKSMILSGDRESVVSYIATSLGIESHHANQTPEQKAQVIQKLIQEGKQVVMIGDGLNDSLALKRAHVGIAMGNGSEIAIANSDIIILDSKLHTLIKAFRIAQTTLLRIKQNLAISLAYNVLAIPFALCGFVIPLFAAIFMSFSSITVVLNSLRQ</sequence>
<feature type="transmembrane region" description="Helical" evidence="12">
    <location>
        <begin position="457"/>
        <end position="486"/>
    </location>
</feature>
<dbReference type="GO" id="GO:0005507">
    <property type="term" value="F:copper ion binding"/>
    <property type="evidence" value="ECO:0007669"/>
    <property type="project" value="TreeGrafter"/>
</dbReference>
<reference evidence="14 15" key="1">
    <citation type="submission" date="2018-04" db="EMBL/GenBank/DDBJ databases">
        <title>Novel Campyloabacter and Helicobacter Species and Strains.</title>
        <authorList>
            <person name="Mannion A.J."/>
            <person name="Shen Z."/>
            <person name="Fox J.G."/>
        </authorList>
    </citation>
    <scope>NUCLEOTIDE SEQUENCE [LARGE SCALE GENOMIC DNA]</scope>
    <source>
        <strain evidence="14 15">MIT 97-5075</strain>
    </source>
</reference>
<dbReference type="GO" id="GO:0055070">
    <property type="term" value="P:copper ion homeostasis"/>
    <property type="evidence" value="ECO:0007669"/>
    <property type="project" value="TreeGrafter"/>
</dbReference>
<dbReference type="SFLD" id="SFLDG00002">
    <property type="entry name" value="C1.7:_P-type_atpase_like"/>
    <property type="match status" value="1"/>
</dbReference>
<evidence type="ECO:0000256" key="12">
    <source>
        <dbReference type="SAM" id="Phobius"/>
    </source>
</evidence>
<evidence type="ECO:0000256" key="8">
    <source>
        <dbReference type="ARBA" id="ARBA00037143"/>
    </source>
</evidence>
<dbReference type="GO" id="GO:0016020">
    <property type="term" value="C:membrane"/>
    <property type="evidence" value="ECO:0007669"/>
    <property type="project" value="InterPro"/>
</dbReference>
<dbReference type="SFLD" id="SFLDF00027">
    <property type="entry name" value="p-type_atpase"/>
    <property type="match status" value="1"/>
</dbReference>
<evidence type="ECO:0000259" key="13">
    <source>
        <dbReference type="PROSITE" id="PS50846"/>
    </source>
</evidence>
<dbReference type="EMBL" id="NXLW01000001">
    <property type="protein sequence ID" value="RDU73728.1"/>
    <property type="molecule type" value="Genomic_DNA"/>
</dbReference>
<comment type="caution">
    <text evidence="14">The sequence shown here is derived from an EMBL/GenBank/DDBJ whole genome shotgun (WGS) entry which is preliminary data.</text>
</comment>
<dbReference type="Gene3D" id="2.70.150.10">
    <property type="entry name" value="Calcium-transporting ATPase, cytoplasmic transduction domain A"/>
    <property type="match status" value="1"/>
</dbReference>
<dbReference type="SMART" id="SM00746">
    <property type="entry name" value="TRASH"/>
    <property type="match status" value="1"/>
</dbReference>
<protein>
    <recommendedName>
        <fullName evidence="10">Copper-transporting ATPase</fullName>
        <ecNumber evidence="9">7.2.2.9</ecNumber>
    </recommendedName>
</protein>
<evidence type="ECO:0000256" key="1">
    <source>
        <dbReference type="ARBA" id="ARBA00004127"/>
    </source>
</evidence>
<dbReference type="Pfam" id="PF00702">
    <property type="entry name" value="Hydrolase"/>
    <property type="match status" value="1"/>
</dbReference>
<dbReference type="SUPFAM" id="SSF81653">
    <property type="entry name" value="Calcium ATPase, transduction domain A"/>
    <property type="match status" value="1"/>
</dbReference>
<evidence type="ECO:0000256" key="3">
    <source>
        <dbReference type="ARBA" id="ARBA00022692"/>
    </source>
</evidence>
<dbReference type="InterPro" id="IPR021993">
    <property type="entry name" value="ATPase-cat-bd"/>
</dbReference>
<comment type="subcellular location">
    <subcellularLocation>
        <location evidence="1">Endomembrane system</location>
        <topology evidence="1">Multi-pass membrane protein</topology>
    </subcellularLocation>
</comment>
<dbReference type="PROSITE" id="PS50846">
    <property type="entry name" value="HMA_2"/>
    <property type="match status" value="1"/>
</dbReference>
<dbReference type="PANTHER" id="PTHR43520:SF8">
    <property type="entry name" value="P-TYPE CU(+) TRANSPORTER"/>
    <property type="match status" value="1"/>
</dbReference>
<feature type="transmembrane region" description="Helical" evidence="12">
    <location>
        <begin position="816"/>
        <end position="842"/>
    </location>
</feature>
<dbReference type="Proteomes" id="UP000256424">
    <property type="component" value="Unassembled WGS sequence"/>
</dbReference>
<keyword evidence="6 12" id="KW-1133">Transmembrane helix</keyword>
<accession>A0A3D8J8I1</accession>
<dbReference type="SUPFAM" id="SSF56784">
    <property type="entry name" value="HAD-like"/>
    <property type="match status" value="1"/>
</dbReference>
<dbReference type="InterPro" id="IPR059000">
    <property type="entry name" value="ATPase_P-type_domA"/>
</dbReference>
<evidence type="ECO:0000313" key="15">
    <source>
        <dbReference type="Proteomes" id="UP000256424"/>
    </source>
</evidence>
<keyword evidence="5" id="KW-1278">Translocase</keyword>
<dbReference type="SFLD" id="SFLDS00003">
    <property type="entry name" value="Haloacid_Dehalogenase"/>
    <property type="match status" value="1"/>
</dbReference>
<dbReference type="NCBIfam" id="TIGR01494">
    <property type="entry name" value="ATPase_P-type"/>
    <property type="match status" value="2"/>
</dbReference>
<dbReference type="RefSeq" id="WP_104762560.1">
    <property type="nucleotide sequence ID" value="NZ_FZPM01000005.1"/>
</dbReference>
<proteinExistence type="inferred from homology"/>
<dbReference type="PROSITE" id="PS00154">
    <property type="entry name" value="ATPASE_E1_E2"/>
    <property type="match status" value="1"/>
</dbReference>
<comment type="function">
    <text evidence="8">Probably involved in copper export.</text>
</comment>
<comment type="similarity">
    <text evidence="2">Belongs to the cation transport ATPase (P-type) (TC 3.A.3) family. Type IB subfamily.</text>
</comment>
<dbReference type="InterPro" id="IPR036412">
    <property type="entry name" value="HAD-like_sf"/>
</dbReference>
<dbReference type="GO" id="GO:0005524">
    <property type="term" value="F:ATP binding"/>
    <property type="evidence" value="ECO:0007669"/>
    <property type="project" value="InterPro"/>
</dbReference>
<dbReference type="InterPro" id="IPR008250">
    <property type="entry name" value="ATPase_P-typ_transduc_dom_A_sf"/>
</dbReference>
<feature type="domain" description="HMA" evidence="13">
    <location>
        <begin position="94"/>
        <end position="160"/>
    </location>
</feature>
<dbReference type="GO" id="GO:0012505">
    <property type="term" value="C:endomembrane system"/>
    <property type="evidence" value="ECO:0007669"/>
    <property type="project" value="UniProtKB-SubCell"/>
</dbReference>
<dbReference type="Gene3D" id="1.20.1110.10">
    <property type="entry name" value="Calcium-transporting ATPase, transmembrane domain"/>
    <property type="match status" value="1"/>
</dbReference>
<evidence type="ECO:0000313" key="14">
    <source>
        <dbReference type="EMBL" id="RDU73728.1"/>
    </source>
</evidence>
<feature type="transmembrane region" description="Helical" evidence="12">
    <location>
        <begin position="431"/>
        <end position="451"/>
    </location>
</feature>
<dbReference type="InterPro" id="IPR023298">
    <property type="entry name" value="ATPase_P-typ_TM_dom_sf"/>
</dbReference>
<dbReference type="SUPFAM" id="SSF81660">
    <property type="entry name" value="Metal cation-transporting ATPase, ATP-binding domain N"/>
    <property type="match status" value="1"/>
</dbReference>
<dbReference type="Gene3D" id="3.40.50.1000">
    <property type="entry name" value="HAD superfamily/HAD-like"/>
    <property type="match status" value="1"/>
</dbReference>
<dbReference type="Pfam" id="PF12156">
    <property type="entry name" value="ATPase-cat_bd"/>
    <property type="match status" value="1"/>
</dbReference>
<dbReference type="PANTHER" id="PTHR43520">
    <property type="entry name" value="ATP7, ISOFORM B"/>
    <property type="match status" value="1"/>
</dbReference>
<feature type="transmembrane region" description="Helical" evidence="12">
    <location>
        <begin position="275"/>
        <end position="293"/>
    </location>
</feature>
<dbReference type="GO" id="GO:0016887">
    <property type="term" value="F:ATP hydrolysis activity"/>
    <property type="evidence" value="ECO:0007669"/>
    <property type="project" value="InterPro"/>
</dbReference>
<evidence type="ECO:0000256" key="10">
    <source>
        <dbReference type="ARBA" id="ARBA00040690"/>
    </source>
</evidence>
<dbReference type="PROSITE" id="PS01229">
    <property type="entry name" value="COF_2"/>
    <property type="match status" value="1"/>
</dbReference>
<dbReference type="SUPFAM" id="SSF55008">
    <property type="entry name" value="HMA, heavy metal-associated domain"/>
    <property type="match status" value="1"/>
</dbReference>
<feature type="transmembrane region" description="Helical" evidence="12">
    <location>
        <begin position="178"/>
        <end position="197"/>
    </location>
</feature>
<evidence type="ECO:0000256" key="5">
    <source>
        <dbReference type="ARBA" id="ARBA00022967"/>
    </source>
</evidence>
<dbReference type="EC" id="7.2.2.9" evidence="9"/>
<dbReference type="InterPro" id="IPR036163">
    <property type="entry name" value="HMA_dom_sf"/>
</dbReference>
<evidence type="ECO:0000256" key="2">
    <source>
        <dbReference type="ARBA" id="ARBA00006024"/>
    </source>
</evidence>
<feature type="transmembrane region" description="Helical" evidence="12">
    <location>
        <begin position="217"/>
        <end position="235"/>
    </location>
</feature>
<dbReference type="InterPro" id="IPR011017">
    <property type="entry name" value="TRASH_dom"/>
</dbReference>
<keyword evidence="4" id="KW-0479">Metal-binding</keyword>
<evidence type="ECO:0000256" key="4">
    <source>
        <dbReference type="ARBA" id="ARBA00022723"/>
    </source>
</evidence>
<dbReference type="Gene3D" id="3.30.70.100">
    <property type="match status" value="1"/>
</dbReference>
<dbReference type="GO" id="GO:0043682">
    <property type="term" value="F:P-type divalent copper transporter activity"/>
    <property type="evidence" value="ECO:0007669"/>
    <property type="project" value="UniProtKB-EC"/>
</dbReference>
<dbReference type="InterPro" id="IPR044492">
    <property type="entry name" value="P_typ_ATPase_HD_dom"/>
</dbReference>
<dbReference type="Pfam" id="PF00403">
    <property type="entry name" value="HMA"/>
    <property type="match status" value="1"/>
</dbReference>
<keyword evidence="7 12" id="KW-0472">Membrane</keyword>
<name>A0A3D8J8I1_9HELI</name>
<dbReference type="PRINTS" id="PR00119">
    <property type="entry name" value="CATATPASE"/>
</dbReference>
<dbReference type="InterPro" id="IPR018303">
    <property type="entry name" value="ATPase_P-typ_P_site"/>
</dbReference>
<dbReference type="InterPro" id="IPR023299">
    <property type="entry name" value="ATPase_P-typ_cyto_dom_N"/>
</dbReference>
<dbReference type="Pfam" id="PF00122">
    <property type="entry name" value="E1-E2_ATPase"/>
    <property type="match status" value="1"/>
</dbReference>
<evidence type="ECO:0000256" key="7">
    <source>
        <dbReference type="ARBA" id="ARBA00023136"/>
    </source>
</evidence>
<organism evidence="14 15">
    <name type="scientific">Helicobacter aurati</name>
    <dbReference type="NCBI Taxonomy" id="137778"/>
    <lineage>
        <taxon>Bacteria</taxon>
        <taxon>Pseudomonadati</taxon>
        <taxon>Campylobacterota</taxon>
        <taxon>Epsilonproteobacteria</taxon>
        <taxon>Campylobacterales</taxon>
        <taxon>Helicobacteraceae</taxon>
        <taxon>Helicobacter</taxon>
    </lineage>
</organism>
<dbReference type="AlphaFoldDB" id="A0A3D8J8I1"/>
<dbReference type="InterPro" id="IPR001757">
    <property type="entry name" value="P_typ_ATPase"/>
</dbReference>
<dbReference type="SUPFAM" id="SSF81665">
    <property type="entry name" value="Calcium ATPase, transmembrane domain M"/>
    <property type="match status" value="1"/>
</dbReference>